<name>A0AAE1TSZ5_9EUCA</name>
<feature type="region of interest" description="Disordered" evidence="1">
    <location>
        <begin position="26"/>
        <end position="76"/>
    </location>
</feature>
<dbReference type="Proteomes" id="UP001292094">
    <property type="component" value="Unassembled WGS sequence"/>
</dbReference>
<evidence type="ECO:0000313" key="2">
    <source>
        <dbReference type="EMBL" id="KAK4294199.1"/>
    </source>
</evidence>
<organism evidence="2 3">
    <name type="scientific">Petrolisthes manimaculis</name>
    <dbReference type="NCBI Taxonomy" id="1843537"/>
    <lineage>
        <taxon>Eukaryota</taxon>
        <taxon>Metazoa</taxon>
        <taxon>Ecdysozoa</taxon>
        <taxon>Arthropoda</taxon>
        <taxon>Crustacea</taxon>
        <taxon>Multicrustacea</taxon>
        <taxon>Malacostraca</taxon>
        <taxon>Eumalacostraca</taxon>
        <taxon>Eucarida</taxon>
        <taxon>Decapoda</taxon>
        <taxon>Pleocyemata</taxon>
        <taxon>Anomura</taxon>
        <taxon>Galatheoidea</taxon>
        <taxon>Porcellanidae</taxon>
        <taxon>Petrolisthes</taxon>
    </lineage>
</organism>
<proteinExistence type="predicted"/>
<dbReference type="EMBL" id="JAWZYT010004341">
    <property type="protein sequence ID" value="KAK4294199.1"/>
    <property type="molecule type" value="Genomic_DNA"/>
</dbReference>
<dbReference type="AlphaFoldDB" id="A0AAE1TSZ5"/>
<reference evidence="2" key="1">
    <citation type="submission" date="2023-11" db="EMBL/GenBank/DDBJ databases">
        <title>Genome assemblies of two species of porcelain crab, Petrolisthes cinctipes and Petrolisthes manimaculis (Anomura: Porcellanidae).</title>
        <authorList>
            <person name="Angst P."/>
        </authorList>
    </citation>
    <scope>NUCLEOTIDE SEQUENCE</scope>
    <source>
        <strain evidence="2">PB745_02</strain>
        <tissue evidence="2">Gill</tissue>
    </source>
</reference>
<keyword evidence="3" id="KW-1185">Reference proteome</keyword>
<protein>
    <submittedName>
        <fullName evidence="2">Uncharacterized protein</fullName>
    </submittedName>
</protein>
<evidence type="ECO:0000256" key="1">
    <source>
        <dbReference type="SAM" id="MobiDB-lite"/>
    </source>
</evidence>
<accession>A0AAE1TSZ5</accession>
<gene>
    <name evidence="2" type="ORF">Pmani_033152</name>
</gene>
<sequence length="97" mass="10724">MRTVKRDKEEVELMRDNVQIINSREEESKVGQVTTEEQCGGGRSKVKEEGGGGRVEVTGPGHSGTAPPQRKPHECPLHVPSISLVTLLRRKMSQEGY</sequence>
<evidence type="ECO:0000313" key="3">
    <source>
        <dbReference type="Proteomes" id="UP001292094"/>
    </source>
</evidence>
<feature type="non-terminal residue" evidence="2">
    <location>
        <position position="1"/>
    </location>
</feature>
<comment type="caution">
    <text evidence="2">The sequence shown here is derived from an EMBL/GenBank/DDBJ whole genome shotgun (WGS) entry which is preliminary data.</text>
</comment>